<evidence type="ECO:0000256" key="2">
    <source>
        <dbReference type="ARBA" id="ARBA00022971"/>
    </source>
</evidence>
<accession>A0A6N8I3I9</accession>
<dbReference type="NCBIfam" id="NF041496">
    <property type="entry name" value="MobQ"/>
    <property type="match status" value="1"/>
</dbReference>
<keyword evidence="2" id="KW-0184">Conjugation</keyword>
<evidence type="ECO:0000256" key="1">
    <source>
        <dbReference type="ARBA" id="ARBA00010873"/>
    </source>
</evidence>
<dbReference type="Gene3D" id="3.30.930.30">
    <property type="match status" value="1"/>
</dbReference>
<keyword evidence="5" id="KW-1185">Reference proteome</keyword>
<comment type="similarity">
    <text evidence="1">Belongs to the MobA/MobL family.</text>
</comment>
<protein>
    <submittedName>
        <fullName evidence="4">MobA/MobL family protein</fullName>
    </submittedName>
</protein>
<reference evidence="4 5" key="1">
    <citation type="submission" date="2019-09" db="EMBL/GenBank/DDBJ databases">
        <title>Genome sequence of Clostridium sp. EA1.</title>
        <authorList>
            <person name="Poehlein A."/>
            <person name="Bengelsdorf F.R."/>
            <person name="Daniel R."/>
        </authorList>
    </citation>
    <scope>NUCLEOTIDE SEQUENCE [LARGE SCALE GENOMIC DNA]</scope>
    <source>
        <strain evidence="4 5">EA1</strain>
    </source>
</reference>
<dbReference type="InterPro" id="IPR005053">
    <property type="entry name" value="MobA_MobL"/>
</dbReference>
<dbReference type="Pfam" id="PF03389">
    <property type="entry name" value="MobA_MobL"/>
    <property type="match status" value="1"/>
</dbReference>
<sequence length="499" mass="56754">MAIYHCSIKIIKRSQGRSAVAAAAYRSGQKLTNEWDGITHDYTKKDGVVYSEILLPAHAPPEFSDRSTLWNSVEQIEKNRNAQLAREIEIALPAELNRDMQIKLVRAYVRDTFIASGMCADFSIHDKGNGNPHAHIMLILRPLTERGEWGAKCRKKYDLDARGQRIPLPSGGFKSHRVDTTDWNDPGKAEVWRAAWADTCNRTLEQIGKPERIDHRSYVRQGVQKIPTVHMGVATTQMEYRGIFTEKGTVNREIAAQNRLLKEIKARITRLYNWSKQQAAQPEQKPSICEQLQQAQTVIQPTTRYGKVKALKESTALFNFLQENGISSMQELHTKVTAMQTEYYGLRGEIAATARQIDGLNKRLSMWKQYSDNKAFHQRLAALKPRARGKFQDAHSVELALYDAAVRYLNDLKASGEKITPRHWQSEVERLAAQNSSRYQQMKAMRTDIQAVEKSVKPPMNLPSWRSPEIGDAIMSDKIRTETIPEHNILCLPVLPLSP</sequence>
<dbReference type="Proteomes" id="UP000469440">
    <property type="component" value="Unassembled WGS sequence"/>
</dbReference>
<evidence type="ECO:0000259" key="3">
    <source>
        <dbReference type="Pfam" id="PF03389"/>
    </source>
</evidence>
<dbReference type="EMBL" id="VWXL01000086">
    <property type="protein sequence ID" value="MVB12307.1"/>
    <property type="molecule type" value="Genomic_DNA"/>
</dbReference>
<name>A0A6N8I3I9_9FIRM</name>
<dbReference type="RefSeq" id="WP_276529271.1">
    <property type="nucleotide sequence ID" value="NZ_VWXL01000086.1"/>
</dbReference>
<comment type="caution">
    <text evidence="4">The sequence shown here is derived from an EMBL/GenBank/DDBJ whole genome shotgun (WGS) entry which is preliminary data.</text>
</comment>
<evidence type="ECO:0000313" key="5">
    <source>
        <dbReference type="Proteomes" id="UP000469440"/>
    </source>
</evidence>
<organism evidence="4 5">
    <name type="scientific">Caproicibacter fermentans</name>
    <dbReference type="NCBI Taxonomy" id="2576756"/>
    <lineage>
        <taxon>Bacteria</taxon>
        <taxon>Bacillati</taxon>
        <taxon>Bacillota</taxon>
        <taxon>Clostridia</taxon>
        <taxon>Eubacteriales</taxon>
        <taxon>Acutalibacteraceae</taxon>
        <taxon>Caproicibacter</taxon>
    </lineage>
</organism>
<feature type="domain" description="MobA/MobL protein" evidence="3">
    <location>
        <begin position="17"/>
        <end position="241"/>
    </location>
</feature>
<dbReference type="AlphaFoldDB" id="A0A6N8I3I9"/>
<evidence type="ECO:0000313" key="4">
    <source>
        <dbReference type="EMBL" id="MVB12307.1"/>
    </source>
</evidence>
<gene>
    <name evidence="4" type="ORF">CAFE_30400</name>
</gene>
<proteinExistence type="inferred from homology"/>